<keyword evidence="3" id="KW-1185">Reference proteome</keyword>
<dbReference type="InterPro" id="IPR007842">
    <property type="entry name" value="HEPN_dom"/>
</dbReference>
<dbReference type="SMART" id="SM00748">
    <property type="entry name" value="HEPN"/>
    <property type="match status" value="1"/>
</dbReference>
<evidence type="ECO:0000313" key="2">
    <source>
        <dbReference type="EMBL" id="MDK6028730.1"/>
    </source>
</evidence>
<feature type="domain" description="HEPN" evidence="1">
    <location>
        <begin position="11"/>
        <end position="119"/>
    </location>
</feature>
<dbReference type="Pfam" id="PF05168">
    <property type="entry name" value="HEPN"/>
    <property type="match status" value="1"/>
</dbReference>
<organism evidence="2 3">
    <name type="scientific">Ignisphaera cupida</name>
    <dbReference type="NCBI Taxonomy" id="3050454"/>
    <lineage>
        <taxon>Archaea</taxon>
        <taxon>Thermoproteota</taxon>
        <taxon>Thermoprotei</taxon>
        <taxon>Desulfurococcales</taxon>
        <taxon>Desulfurococcaceae</taxon>
        <taxon>Ignisphaera</taxon>
    </lineage>
</organism>
<dbReference type="SUPFAM" id="SSF81593">
    <property type="entry name" value="Nucleotidyltransferase substrate binding subunit/domain"/>
    <property type="match status" value="1"/>
</dbReference>
<gene>
    <name evidence="2" type="ORF">QPL79_05085</name>
</gene>
<evidence type="ECO:0000259" key="1">
    <source>
        <dbReference type="PROSITE" id="PS50910"/>
    </source>
</evidence>
<dbReference type="Proteomes" id="UP001529235">
    <property type="component" value="Unassembled WGS sequence"/>
</dbReference>
<reference evidence="2 3" key="1">
    <citation type="submission" date="2023-05" db="EMBL/GenBank/DDBJ databases">
        <title>A new hyperthermophilic archaea 'Ignisphaera cupida' sp. nov. and description of the family 'Ignisphaeraceae' fam. nov.</title>
        <authorList>
            <person name="Podosokorskaya O.A."/>
            <person name="Elcheninov A.G."/>
            <person name="Klukina A."/>
            <person name="Merkel A.Y."/>
        </authorList>
    </citation>
    <scope>NUCLEOTIDE SEQUENCE [LARGE SCALE GENOMIC DNA]</scope>
    <source>
        <strain evidence="2 3">4213-co</strain>
    </source>
</reference>
<sequence length="129" mass="14751">MKSLKLLVDWIEKADIFLSDAEKHLAEGHYWLVCFESHQAAELYPKSLIVSATGFHPYTHDLLELVDALKSIGINVEEDIVIASDLLTPHYTLSRYPGRKTIKYNRERAERCLGSAKKVVEWVKRVADP</sequence>
<proteinExistence type="predicted"/>
<protein>
    <submittedName>
        <fullName evidence="2">HEPN domain-containing protein</fullName>
    </submittedName>
</protein>
<accession>A0ABD4Z6D2</accession>
<dbReference type="EMBL" id="JASNVW010000002">
    <property type="protein sequence ID" value="MDK6028730.1"/>
    <property type="molecule type" value="Genomic_DNA"/>
</dbReference>
<evidence type="ECO:0000313" key="3">
    <source>
        <dbReference type="Proteomes" id="UP001529235"/>
    </source>
</evidence>
<dbReference type="RefSeq" id="WP_285273704.1">
    <property type="nucleotide sequence ID" value="NZ_JASNVW010000002.1"/>
</dbReference>
<name>A0ABD4Z6D2_9CREN</name>
<dbReference type="AlphaFoldDB" id="A0ABD4Z6D2"/>
<dbReference type="PROSITE" id="PS50910">
    <property type="entry name" value="HEPN"/>
    <property type="match status" value="1"/>
</dbReference>
<dbReference type="Gene3D" id="1.20.120.330">
    <property type="entry name" value="Nucleotidyltransferases domain 2"/>
    <property type="match status" value="1"/>
</dbReference>
<comment type="caution">
    <text evidence="2">The sequence shown here is derived from an EMBL/GenBank/DDBJ whole genome shotgun (WGS) entry which is preliminary data.</text>
</comment>